<dbReference type="InterPro" id="IPR011059">
    <property type="entry name" value="Metal-dep_hydrolase_composite"/>
</dbReference>
<keyword evidence="6" id="KW-0665">Pyrimidine biosynthesis</keyword>
<evidence type="ECO:0000256" key="1">
    <source>
        <dbReference type="ARBA" id="ARBA00001947"/>
    </source>
</evidence>
<dbReference type="SUPFAM" id="SSF51556">
    <property type="entry name" value="Metallo-dependent hydrolases"/>
    <property type="match status" value="1"/>
</dbReference>
<dbReference type="Gene3D" id="3.20.20.140">
    <property type="entry name" value="Metal-dependent hydrolases"/>
    <property type="match status" value="1"/>
</dbReference>
<dbReference type="PANTHER" id="PTHR43668:SF2">
    <property type="entry name" value="ALLANTOINASE"/>
    <property type="match status" value="1"/>
</dbReference>
<dbReference type="InterPro" id="IPR032466">
    <property type="entry name" value="Metal_Hydrolase"/>
</dbReference>
<name>A0A2I1K4K0_9LACT</name>
<evidence type="ECO:0000256" key="4">
    <source>
        <dbReference type="ARBA" id="ARBA00022723"/>
    </source>
</evidence>
<dbReference type="AlphaFoldDB" id="A0A2I1K4K0"/>
<comment type="function">
    <text evidence="2">Catalyzes the reversible cyclization of carbamoyl aspartate to dihydroorotate.</text>
</comment>
<dbReference type="GO" id="GO:0004038">
    <property type="term" value="F:allantoinase activity"/>
    <property type="evidence" value="ECO:0007669"/>
    <property type="project" value="TreeGrafter"/>
</dbReference>
<dbReference type="InterPro" id="IPR004722">
    <property type="entry name" value="DHOase"/>
</dbReference>
<dbReference type="EMBL" id="PKHE01000002">
    <property type="protein sequence ID" value="PKY90563.1"/>
    <property type="molecule type" value="Genomic_DNA"/>
</dbReference>
<sequence>MIVIKGGTLVDGQRTVQADVRIDQGKIQAIGLNLKADQVIDATGQVVMPAFVDLHAHFRDPGLTYKEDLATGAQAALKGGYGTVVLMANTKPTVDHNEVYQDIVDRAEALDLIQIYQNYAVSKGLKGEEWVDLDHLPASVKFLSDDGFGLQNNKVTFQLFERINQLGKGLMIHEEDRELSEIDYRYAEDVHTMRDVYFSGKTGARVHFCHVSTIDACKAVEYGKDQGYPVTMEVTPHHLYLSGLDYKVHPPIREEADRRYLVEALIRGAVDCVATDHAPHSVEDKLKGSPGMIGLETAFQVVYKVLVEEYGQDLQLVSRVMSQRPAEILEVNKGRIEVGYDADLVLVDLAQSETIQPNTIRSKSKNTPMMGETFKGVVTTTVVNGEVKYRREVNEY</sequence>
<dbReference type="SUPFAM" id="SSF51338">
    <property type="entry name" value="Composite domain of metallo-dependent hydrolases"/>
    <property type="match status" value="1"/>
</dbReference>
<accession>A0A2I1K4K0</accession>
<dbReference type="NCBIfam" id="TIGR00857">
    <property type="entry name" value="pyrC_multi"/>
    <property type="match status" value="1"/>
</dbReference>
<evidence type="ECO:0000256" key="3">
    <source>
        <dbReference type="ARBA" id="ARBA00010286"/>
    </source>
</evidence>
<evidence type="ECO:0000256" key="2">
    <source>
        <dbReference type="ARBA" id="ARBA00002368"/>
    </source>
</evidence>
<protein>
    <submittedName>
        <fullName evidence="8">Dihydroorotase</fullName>
    </submittedName>
</protein>
<evidence type="ECO:0000259" key="7">
    <source>
        <dbReference type="Pfam" id="PF01979"/>
    </source>
</evidence>
<feature type="domain" description="Amidohydrolase-related" evidence="7">
    <location>
        <begin position="46"/>
        <end position="111"/>
    </location>
</feature>
<evidence type="ECO:0000313" key="8">
    <source>
        <dbReference type="EMBL" id="PKY90563.1"/>
    </source>
</evidence>
<proteinExistence type="inferred from homology"/>
<dbReference type="InterPro" id="IPR006680">
    <property type="entry name" value="Amidohydro-rel"/>
</dbReference>
<comment type="similarity">
    <text evidence="3">Belongs to the metallo-dependent hydrolases superfamily. DHOase family. Class I DHOase subfamily.</text>
</comment>
<dbReference type="CDD" id="cd01317">
    <property type="entry name" value="DHOase_IIa"/>
    <property type="match status" value="1"/>
</dbReference>
<dbReference type="GO" id="GO:0005737">
    <property type="term" value="C:cytoplasm"/>
    <property type="evidence" value="ECO:0007669"/>
    <property type="project" value="TreeGrafter"/>
</dbReference>
<dbReference type="InterPro" id="IPR002195">
    <property type="entry name" value="Dihydroorotase_CS"/>
</dbReference>
<dbReference type="InterPro" id="IPR050138">
    <property type="entry name" value="DHOase/Allantoinase_Hydrolase"/>
</dbReference>
<comment type="cofactor">
    <cofactor evidence="1">
        <name>Zn(2+)</name>
        <dbReference type="ChEBI" id="CHEBI:29105"/>
    </cofactor>
</comment>
<comment type="caution">
    <text evidence="8">The sequence shown here is derived from an EMBL/GenBank/DDBJ whole genome shotgun (WGS) entry which is preliminary data.</text>
</comment>
<keyword evidence="5" id="KW-0378">Hydrolase</keyword>
<organism evidence="8 9">
    <name type="scientific">Falseniella ignava</name>
    <dbReference type="NCBI Taxonomy" id="137730"/>
    <lineage>
        <taxon>Bacteria</taxon>
        <taxon>Bacillati</taxon>
        <taxon>Bacillota</taxon>
        <taxon>Bacilli</taxon>
        <taxon>Lactobacillales</taxon>
        <taxon>Aerococcaceae</taxon>
        <taxon>Falseniella</taxon>
    </lineage>
</organism>
<dbReference type="Pfam" id="PF01979">
    <property type="entry name" value="Amidohydro_1"/>
    <property type="match status" value="2"/>
</dbReference>
<evidence type="ECO:0000313" key="9">
    <source>
        <dbReference type="Proteomes" id="UP000234384"/>
    </source>
</evidence>
<dbReference type="GO" id="GO:0046872">
    <property type="term" value="F:metal ion binding"/>
    <property type="evidence" value="ECO:0007669"/>
    <property type="project" value="UniProtKB-KW"/>
</dbReference>
<dbReference type="Proteomes" id="UP000234384">
    <property type="component" value="Unassembled WGS sequence"/>
</dbReference>
<dbReference type="GO" id="GO:0004151">
    <property type="term" value="F:dihydroorotase activity"/>
    <property type="evidence" value="ECO:0007669"/>
    <property type="project" value="InterPro"/>
</dbReference>
<dbReference type="OrthoDB" id="9765462at2"/>
<dbReference type="PANTHER" id="PTHR43668">
    <property type="entry name" value="ALLANTOINASE"/>
    <property type="match status" value="1"/>
</dbReference>
<gene>
    <name evidence="8" type="ORF">CYJ57_01500</name>
</gene>
<keyword evidence="4" id="KW-0479">Metal-binding</keyword>
<reference evidence="8 9" key="1">
    <citation type="submission" date="2017-12" db="EMBL/GenBank/DDBJ databases">
        <title>Phylogenetic diversity of female urinary microbiome.</title>
        <authorList>
            <person name="Thomas-White K."/>
            <person name="Wolfe A.J."/>
        </authorList>
    </citation>
    <scope>NUCLEOTIDE SEQUENCE [LARGE SCALE GENOMIC DNA]</scope>
    <source>
        <strain evidence="8 9">UMB0898</strain>
    </source>
</reference>
<dbReference type="GO" id="GO:0006221">
    <property type="term" value="P:pyrimidine nucleotide biosynthetic process"/>
    <property type="evidence" value="ECO:0007669"/>
    <property type="project" value="UniProtKB-KW"/>
</dbReference>
<dbReference type="RefSeq" id="WP_101953789.1">
    <property type="nucleotide sequence ID" value="NZ_PKHE01000002.1"/>
</dbReference>
<feature type="domain" description="Amidohydrolase-related" evidence="7">
    <location>
        <begin position="176"/>
        <end position="387"/>
    </location>
</feature>
<evidence type="ECO:0000256" key="6">
    <source>
        <dbReference type="ARBA" id="ARBA00022975"/>
    </source>
</evidence>
<dbReference type="PROSITE" id="PS00483">
    <property type="entry name" value="DIHYDROOROTASE_2"/>
    <property type="match status" value="1"/>
</dbReference>
<dbReference type="PROSITE" id="PS00482">
    <property type="entry name" value="DIHYDROOROTASE_1"/>
    <property type="match status" value="1"/>
</dbReference>
<evidence type="ECO:0000256" key="5">
    <source>
        <dbReference type="ARBA" id="ARBA00022801"/>
    </source>
</evidence>
<dbReference type="GO" id="GO:0006145">
    <property type="term" value="P:purine nucleobase catabolic process"/>
    <property type="evidence" value="ECO:0007669"/>
    <property type="project" value="TreeGrafter"/>
</dbReference>